<proteinExistence type="predicted"/>
<evidence type="ECO:0000313" key="3">
    <source>
        <dbReference type="Proteomes" id="UP000078595"/>
    </source>
</evidence>
<protein>
    <submittedName>
        <fullName evidence="2">Uncharacterized protein</fullName>
    </submittedName>
</protein>
<dbReference type="EMBL" id="CP144530">
    <property type="protein sequence ID" value="WWC57833.1"/>
    <property type="molecule type" value="Genomic_DNA"/>
</dbReference>
<dbReference type="AlphaFoldDB" id="A0AAJ8ME16"/>
<reference evidence="2" key="2">
    <citation type="submission" date="2024-02" db="EMBL/GenBank/DDBJ databases">
        <title>Comparative genomics of Cryptococcus and Kwoniella reveals pathogenesis evolution and contrasting modes of karyotype evolution via chromosome fusion or intercentromeric recombination.</title>
        <authorList>
            <person name="Coelho M.A."/>
            <person name="David-Palma M."/>
            <person name="Shea T."/>
            <person name="Bowers K."/>
            <person name="McGinley-Smith S."/>
            <person name="Mohammad A.W."/>
            <person name="Gnirke A."/>
            <person name="Yurkov A.M."/>
            <person name="Nowrousian M."/>
            <person name="Sun S."/>
            <person name="Cuomo C.A."/>
            <person name="Heitman J."/>
        </authorList>
    </citation>
    <scope>NUCLEOTIDE SEQUENCE</scope>
    <source>
        <strain evidence="2">CBS 10117</strain>
    </source>
</reference>
<name>A0AAJ8ME16_9TREE</name>
<dbReference type="Proteomes" id="UP000078595">
    <property type="component" value="Chromosome 1"/>
</dbReference>
<dbReference type="PROSITE" id="PS51257">
    <property type="entry name" value="PROKAR_LIPOPROTEIN"/>
    <property type="match status" value="1"/>
</dbReference>
<gene>
    <name evidence="2" type="ORF">I303_100368</name>
</gene>
<evidence type="ECO:0000256" key="1">
    <source>
        <dbReference type="SAM" id="MobiDB-lite"/>
    </source>
</evidence>
<accession>A0AAJ8ME16</accession>
<evidence type="ECO:0000313" key="2">
    <source>
        <dbReference type="EMBL" id="WWC57833.1"/>
    </source>
</evidence>
<organism evidence="2 3">
    <name type="scientific">Kwoniella dejecticola CBS 10117</name>
    <dbReference type="NCBI Taxonomy" id="1296121"/>
    <lineage>
        <taxon>Eukaryota</taxon>
        <taxon>Fungi</taxon>
        <taxon>Dikarya</taxon>
        <taxon>Basidiomycota</taxon>
        <taxon>Agaricomycotina</taxon>
        <taxon>Tremellomycetes</taxon>
        <taxon>Tremellales</taxon>
        <taxon>Cryptococcaceae</taxon>
        <taxon>Kwoniella</taxon>
    </lineage>
</organism>
<feature type="compositionally biased region" description="Polar residues" evidence="1">
    <location>
        <begin position="154"/>
        <end position="164"/>
    </location>
</feature>
<feature type="region of interest" description="Disordered" evidence="1">
    <location>
        <begin position="117"/>
        <end position="177"/>
    </location>
</feature>
<dbReference type="RefSeq" id="XP_018266393.2">
    <property type="nucleotide sequence ID" value="XM_018403739.2"/>
</dbReference>
<sequence length="177" mass="19510">MSSAMSKDTSAVLYGHFASSCVNDIVYISGQHSKGSFCRVQLDPSYFMTNGQMDTTRTHDGFKHGCRRKVLGIVATDSERSVWLCREINENLDLSYWTNLGDISLVDNYLPHIPHFDQDSKTEGAPSASHGADGEGAQSSSDVPKDSPPSYDSHNFSAEENNAGSLWDWDNWGPRQG</sequence>
<keyword evidence="3" id="KW-1185">Reference proteome</keyword>
<dbReference type="KEGG" id="kdj:28964067"/>
<dbReference type="GeneID" id="28964067"/>
<reference evidence="2" key="1">
    <citation type="submission" date="2013-07" db="EMBL/GenBank/DDBJ databases">
        <authorList>
            <consortium name="The Broad Institute Genome Sequencing Platform"/>
            <person name="Cuomo C."/>
            <person name="Litvintseva A."/>
            <person name="Chen Y."/>
            <person name="Heitman J."/>
            <person name="Sun S."/>
            <person name="Springer D."/>
            <person name="Dromer F."/>
            <person name="Young S.K."/>
            <person name="Zeng Q."/>
            <person name="Gargeya S."/>
            <person name="Fitzgerald M."/>
            <person name="Abouelleil A."/>
            <person name="Alvarado L."/>
            <person name="Berlin A.M."/>
            <person name="Chapman S.B."/>
            <person name="Dewar J."/>
            <person name="Goldberg J."/>
            <person name="Griggs A."/>
            <person name="Gujja S."/>
            <person name="Hansen M."/>
            <person name="Howarth C."/>
            <person name="Imamovic A."/>
            <person name="Larimer J."/>
            <person name="McCowan C."/>
            <person name="Murphy C."/>
            <person name="Pearson M."/>
            <person name="Priest M."/>
            <person name="Roberts A."/>
            <person name="Saif S."/>
            <person name="Shea T."/>
            <person name="Sykes S."/>
            <person name="Wortman J."/>
            <person name="Nusbaum C."/>
            <person name="Birren B."/>
        </authorList>
    </citation>
    <scope>NUCLEOTIDE SEQUENCE</scope>
    <source>
        <strain evidence="2">CBS 10117</strain>
    </source>
</reference>